<accession>A0A2H5N2Y9</accession>
<evidence type="ECO:0000313" key="1">
    <source>
        <dbReference type="EMBL" id="GAY34596.1"/>
    </source>
</evidence>
<sequence>MNALIDTIISIRCYWHKIRNTIKGKVANLCHYNQILPLRSLQHQHLLAYHHFH</sequence>
<dbReference type="EMBL" id="BDQV01009930">
    <property type="protein sequence ID" value="GAY34596.1"/>
    <property type="molecule type" value="Genomic_DNA"/>
</dbReference>
<evidence type="ECO:0000313" key="2">
    <source>
        <dbReference type="Proteomes" id="UP000236630"/>
    </source>
</evidence>
<protein>
    <submittedName>
        <fullName evidence="1">Uncharacterized protein</fullName>
    </submittedName>
</protein>
<organism evidence="1 2">
    <name type="scientific">Citrus unshiu</name>
    <name type="common">Satsuma mandarin</name>
    <name type="synonym">Citrus nobilis var. unshiu</name>
    <dbReference type="NCBI Taxonomy" id="55188"/>
    <lineage>
        <taxon>Eukaryota</taxon>
        <taxon>Viridiplantae</taxon>
        <taxon>Streptophyta</taxon>
        <taxon>Embryophyta</taxon>
        <taxon>Tracheophyta</taxon>
        <taxon>Spermatophyta</taxon>
        <taxon>Magnoliopsida</taxon>
        <taxon>eudicotyledons</taxon>
        <taxon>Gunneridae</taxon>
        <taxon>Pentapetalae</taxon>
        <taxon>rosids</taxon>
        <taxon>malvids</taxon>
        <taxon>Sapindales</taxon>
        <taxon>Rutaceae</taxon>
        <taxon>Aurantioideae</taxon>
        <taxon>Citrus</taxon>
    </lineage>
</organism>
<comment type="caution">
    <text evidence="1">The sequence shown here is derived from an EMBL/GenBank/DDBJ whole genome shotgun (WGS) entry which is preliminary data.</text>
</comment>
<keyword evidence="2" id="KW-1185">Reference proteome</keyword>
<dbReference type="Proteomes" id="UP000236630">
    <property type="component" value="Unassembled WGS sequence"/>
</dbReference>
<name>A0A2H5N2Y9_CITUN</name>
<dbReference type="AlphaFoldDB" id="A0A2H5N2Y9"/>
<gene>
    <name evidence="1" type="ORF">CUMW_288260</name>
</gene>
<proteinExistence type="predicted"/>
<reference evidence="1 2" key="1">
    <citation type="journal article" date="2017" name="Front. Genet.">
        <title>Draft sequencing of the heterozygous diploid genome of Satsuma (Citrus unshiu Marc.) using a hybrid assembly approach.</title>
        <authorList>
            <person name="Shimizu T."/>
            <person name="Tanizawa Y."/>
            <person name="Mochizuki T."/>
            <person name="Nagasaki H."/>
            <person name="Yoshioka T."/>
            <person name="Toyoda A."/>
            <person name="Fujiyama A."/>
            <person name="Kaminuma E."/>
            <person name="Nakamura Y."/>
        </authorList>
    </citation>
    <scope>NUCLEOTIDE SEQUENCE [LARGE SCALE GENOMIC DNA]</scope>
    <source>
        <strain evidence="2">cv. Miyagawa wase</strain>
    </source>
</reference>